<evidence type="ECO:0000256" key="1">
    <source>
        <dbReference type="SAM" id="MobiDB-lite"/>
    </source>
</evidence>
<feature type="region of interest" description="Disordered" evidence="1">
    <location>
        <begin position="92"/>
        <end position="115"/>
    </location>
</feature>
<proteinExistence type="predicted"/>
<evidence type="ECO:0000313" key="2">
    <source>
        <dbReference type="EMBL" id="CAK5278499.1"/>
    </source>
</evidence>
<protein>
    <submittedName>
        <fullName evidence="2">Uncharacterized protein</fullName>
    </submittedName>
</protein>
<dbReference type="Proteomes" id="UP001295794">
    <property type="component" value="Unassembled WGS sequence"/>
</dbReference>
<dbReference type="EMBL" id="CAVNYO010000423">
    <property type="protein sequence ID" value="CAK5278499.1"/>
    <property type="molecule type" value="Genomic_DNA"/>
</dbReference>
<dbReference type="AlphaFoldDB" id="A0AAD2K4K7"/>
<feature type="non-terminal residue" evidence="2">
    <location>
        <position position="1"/>
    </location>
</feature>
<keyword evidence="3" id="KW-1185">Reference proteome</keyword>
<accession>A0AAD2K4K7</accession>
<gene>
    <name evidence="2" type="ORF">MYCIT1_LOCUS27887</name>
</gene>
<organism evidence="2 3">
    <name type="scientific">Mycena citricolor</name>
    <dbReference type="NCBI Taxonomy" id="2018698"/>
    <lineage>
        <taxon>Eukaryota</taxon>
        <taxon>Fungi</taxon>
        <taxon>Dikarya</taxon>
        <taxon>Basidiomycota</taxon>
        <taxon>Agaricomycotina</taxon>
        <taxon>Agaricomycetes</taxon>
        <taxon>Agaricomycetidae</taxon>
        <taxon>Agaricales</taxon>
        <taxon>Marasmiineae</taxon>
        <taxon>Mycenaceae</taxon>
        <taxon>Mycena</taxon>
    </lineage>
</organism>
<evidence type="ECO:0000313" key="3">
    <source>
        <dbReference type="Proteomes" id="UP001295794"/>
    </source>
</evidence>
<sequence length="115" mass="12500">GGQSQVARALGDIPVEGQVAEDEHNQAPVEQLAVPGCMLITFRTNPRQIVQVDSAGHDNVTETQIHVLVVCGDDGRRRCRCLAGMRSDCAQDSHWHGPVGQDFSHSSRFRGRGPD</sequence>
<comment type="caution">
    <text evidence="2">The sequence shown here is derived from an EMBL/GenBank/DDBJ whole genome shotgun (WGS) entry which is preliminary data.</text>
</comment>
<name>A0AAD2K4K7_9AGAR</name>
<reference evidence="2" key="1">
    <citation type="submission" date="2023-11" db="EMBL/GenBank/DDBJ databases">
        <authorList>
            <person name="De Vega J J."/>
            <person name="De Vega J J."/>
        </authorList>
    </citation>
    <scope>NUCLEOTIDE SEQUENCE</scope>
</reference>